<accession>A0A9Q5N147</accession>
<dbReference type="Proteomes" id="UP000757232">
    <property type="component" value="Unassembled WGS sequence"/>
</dbReference>
<gene>
    <name evidence="5" type="ORF">A7U60_g6968</name>
</gene>
<dbReference type="PANTHER" id="PTHR10340">
    <property type="entry name" value="SPHINGOMYELIN PHOSPHODIESTERASE"/>
    <property type="match status" value="1"/>
</dbReference>
<feature type="domain" description="Calcineurin-like phosphoesterase" evidence="4">
    <location>
        <begin position="193"/>
        <end position="456"/>
    </location>
</feature>
<dbReference type="CDD" id="cd00842">
    <property type="entry name" value="MPP_ASMase"/>
    <property type="match status" value="1"/>
</dbReference>
<dbReference type="InterPro" id="IPR004843">
    <property type="entry name" value="Calcineurin-like_PHP"/>
</dbReference>
<comment type="caution">
    <text evidence="5">The sequence shown here is derived from an EMBL/GenBank/DDBJ whole genome shotgun (WGS) entry which is preliminary data.</text>
</comment>
<dbReference type="SUPFAM" id="SSF56300">
    <property type="entry name" value="Metallo-dependent phosphatases"/>
    <property type="match status" value="1"/>
</dbReference>
<dbReference type="OrthoDB" id="282973at2759"/>
<dbReference type="Gene3D" id="3.60.21.10">
    <property type="match status" value="1"/>
</dbReference>
<dbReference type="GO" id="GO:0005615">
    <property type="term" value="C:extracellular space"/>
    <property type="evidence" value="ECO:0007669"/>
    <property type="project" value="TreeGrafter"/>
</dbReference>
<protein>
    <recommendedName>
        <fullName evidence="4">Calcineurin-like phosphoesterase domain-containing protein</fullName>
    </recommendedName>
</protein>
<name>A0A9Q5N147_SANBA</name>
<evidence type="ECO:0000313" key="6">
    <source>
        <dbReference type="Proteomes" id="UP000757232"/>
    </source>
</evidence>
<sequence>MSGLAKKSFVAIALGTVGRAVAQSLHFGPTAFTVPGAFPTSVYGKYYNNPTQTSEQVQPVITDPITNDTSDPHFLPPRASDSAILAQAIRQIQLLASPETPNSPFRNDTCARCQTALGVLKFVALAAPEQGPAAVVGLCEAFRLSSSCSTTFGKLDLGSVITQVVAFADVEGYDGQPKPDLLPARRKPSGKRLKVLHLSDIHLDPRNVATSSPNKTLVSAPRFGAFLCDSPYSLTLSAFEAIPVLTGTQDSGFAWTLYTGDLLAHDTDQQLSRAYMMYTETVVFDLIKRMLKAGPTYVALGNHDSVGVAQDAPHSLGGELAHQFDWNYDHVSSLWKHEDWIPEAAVELARAHYGAYMVQRRDGLRIITLNTNLWLRANWFNYINMTSSDPSGMLRFLTDELQDAEHAGDRVWIMGHVLSGWDGTNALFNPSNLFYQIVDRFSPHVIAGIFWGHTHEDELSIFYTSNGTVKTAENALVVSWNGPSITPASNLNSGFRVYEVDSSTFEVLDAHTWKSDVSVFPDLDHQITFGPTFTYEYSTRDTYGTNITGWGPNDPLNATWWHRVTEVMENNTDLVRIFHTLQGKSSWLIKHC</sequence>
<evidence type="ECO:0000313" key="5">
    <source>
        <dbReference type="EMBL" id="OCB86070.1"/>
    </source>
</evidence>
<keyword evidence="3" id="KW-0732">Signal</keyword>
<dbReference type="GO" id="GO:0008081">
    <property type="term" value="F:phosphoric diester hydrolase activity"/>
    <property type="evidence" value="ECO:0007669"/>
    <property type="project" value="TreeGrafter"/>
</dbReference>
<dbReference type="AlphaFoldDB" id="A0A9Q5N147"/>
<dbReference type="PANTHER" id="PTHR10340:SF27">
    <property type="entry name" value="ACL091CP"/>
    <property type="match status" value="1"/>
</dbReference>
<evidence type="ECO:0000259" key="4">
    <source>
        <dbReference type="Pfam" id="PF00149"/>
    </source>
</evidence>
<keyword evidence="2" id="KW-0325">Glycoprotein</keyword>
<keyword evidence="1" id="KW-0378">Hydrolase</keyword>
<feature type="chain" id="PRO_5040165777" description="Calcineurin-like phosphoesterase domain-containing protein" evidence="3">
    <location>
        <begin position="23"/>
        <end position="592"/>
    </location>
</feature>
<dbReference type="InterPro" id="IPR041805">
    <property type="entry name" value="ASMase/PPN1_MPP"/>
</dbReference>
<dbReference type="EMBL" id="LNZH02000205">
    <property type="protein sequence ID" value="OCB86070.1"/>
    <property type="molecule type" value="Genomic_DNA"/>
</dbReference>
<evidence type="ECO:0000256" key="2">
    <source>
        <dbReference type="ARBA" id="ARBA00023180"/>
    </source>
</evidence>
<organism evidence="5 6">
    <name type="scientific">Sanghuangporus baumii</name>
    <name type="common">Phellinus baumii</name>
    <dbReference type="NCBI Taxonomy" id="108892"/>
    <lineage>
        <taxon>Eukaryota</taxon>
        <taxon>Fungi</taxon>
        <taxon>Dikarya</taxon>
        <taxon>Basidiomycota</taxon>
        <taxon>Agaricomycotina</taxon>
        <taxon>Agaricomycetes</taxon>
        <taxon>Hymenochaetales</taxon>
        <taxon>Hymenochaetaceae</taxon>
        <taxon>Sanghuangporus</taxon>
    </lineage>
</organism>
<dbReference type="Pfam" id="PF00149">
    <property type="entry name" value="Metallophos"/>
    <property type="match status" value="1"/>
</dbReference>
<evidence type="ECO:0000256" key="3">
    <source>
        <dbReference type="SAM" id="SignalP"/>
    </source>
</evidence>
<evidence type="ECO:0000256" key="1">
    <source>
        <dbReference type="ARBA" id="ARBA00022801"/>
    </source>
</evidence>
<proteinExistence type="predicted"/>
<feature type="signal peptide" evidence="3">
    <location>
        <begin position="1"/>
        <end position="22"/>
    </location>
</feature>
<reference evidence="5" key="1">
    <citation type="submission" date="2016-06" db="EMBL/GenBank/DDBJ databases">
        <title>Draft Genome sequence of the fungus Inonotus baumii.</title>
        <authorList>
            <person name="Zhu H."/>
            <person name="Lin W."/>
        </authorList>
    </citation>
    <scope>NUCLEOTIDE SEQUENCE</scope>
    <source>
        <strain evidence="5">821</strain>
    </source>
</reference>
<dbReference type="InterPro" id="IPR029052">
    <property type="entry name" value="Metallo-depent_PP-like"/>
</dbReference>
<keyword evidence="6" id="KW-1185">Reference proteome</keyword>